<dbReference type="SUPFAM" id="SSF46955">
    <property type="entry name" value="Putative DNA-binding domain"/>
    <property type="match status" value="1"/>
</dbReference>
<dbReference type="InterPro" id="IPR010093">
    <property type="entry name" value="SinI_DNA-bd"/>
</dbReference>
<dbReference type="GO" id="GO:0006355">
    <property type="term" value="P:regulation of DNA-templated transcription"/>
    <property type="evidence" value="ECO:0007669"/>
    <property type="project" value="InterPro"/>
</dbReference>
<evidence type="ECO:0000313" key="2">
    <source>
        <dbReference type="EMBL" id="OGD94731.1"/>
    </source>
</evidence>
<dbReference type="EMBL" id="MFBN01000041">
    <property type="protein sequence ID" value="OGD94731.1"/>
    <property type="molecule type" value="Genomic_DNA"/>
</dbReference>
<dbReference type="Pfam" id="PF12728">
    <property type="entry name" value="HTH_17"/>
    <property type="match status" value="1"/>
</dbReference>
<organism evidence="2 3">
    <name type="scientific">Candidatus Curtissbacteria bacterium RIFCSPLOWO2_01_FULL_37_9</name>
    <dbReference type="NCBI Taxonomy" id="1797724"/>
    <lineage>
        <taxon>Bacteria</taxon>
        <taxon>Candidatus Curtissiibacteriota</taxon>
    </lineage>
</organism>
<dbReference type="NCBIfam" id="TIGR01764">
    <property type="entry name" value="excise"/>
    <property type="match status" value="1"/>
</dbReference>
<reference evidence="2 3" key="1">
    <citation type="journal article" date="2016" name="Nat. Commun.">
        <title>Thousands of microbial genomes shed light on interconnected biogeochemical processes in an aquifer system.</title>
        <authorList>
            <person name="Anantharaman K."/>
            <person name="Brown C.T."/>
            <person name="Hug L.A."/>
            <person name="Sharon I."/>
            <person name="Castelle C.J."/>
            <person name="Probst A.J."/>
            <person name="Thomas B.C."/>
            <person name="Singh A."/>
            <person name="Wilkins M.J."/>
            <person name="Karaoz U."/>
            <person name="Brodie E.L."/>
            <person name="Williams K.H."/>
            <person name="Hubbard S.S."/>
            <person name="Banfield J.F."/>
        </authorList>
    </citation>
    <scope>NUCLEOTIDE SEQUENCE [LARGE SCALE GENOMIC DNA]</scope>
</reference>
<proteinExistence type="predicted"/>
<dbReference type="STRING" id="1797724.A3A48_03165"/>
<dbReference type="InterPro" id="IPR041657">
    <property type="entry name" value="HTH_17"/>
</dbReference>
<dbReference type="AlphaFoldDB" id="A0A1F5GSA0"/>
<comment type="caution">
    <text evidence="2">The sequence shown here is derived from an EMBL/GenBank/DDBJ whole genome shotgun (WGS) entry which is preliminary data.</text>
</comment>
<protein>
    <recommendedName>
        <fullName evidence="1">HTH merR-type domain-containing protein</fullName>
    </recommendedName>
</protein>
<gene>
    <name evidence="2" type="ORF">A3A48_03165</name>
</gene>
<dbReference type="Gene3D" id="1.10.1660.10">
    <property type="match status" value="1"/>
</dbReference>
<dbReference type="InterPro" id="IPR009061">
    <property type="entry name" value="DNA-bd_dom_put_sf"/>
</dbReference>
<feature type="domain" description="HTH merR-type" evidence="1">
    <location>
        <begin position="8"/>
        <end position="55"/>
    </location>
</feature>
<accession>A0A1F5GSA0</accession>
<dbReference type="InterPro" id="IPR000551">
    <property type="entry name" value="MerR-type_HTH_dom"/>
</dbReference>
<dbReference type="PROSITE" id="PS50937">
    <property type="entry name" value="HTH_MERR_2"/>
    <property type="match status" value="1"/>
</dbReference>
<sequence length="62" mass="7315">MKAKDLGLYTLKETCELLKVHPQTLRQWDKNGVLKAVRLGQRGDRRYKKEDIEKFINNRIGT</sequence>
<evidence type="ECO:0000259" key="1">
    <source>
        <dbReference type="PROSITE" id="PS50937"/>
    </source>
</evidence>
<name>A0A1F5GSA0_9BACT</name>
<evidence type="ECO:0000313" key="3">
    <source>
        <dbReference type="Proteomes" id="UP000178336"/>
    </source>
</evidence>
<dbReference type="Proteomes" id="UP000178336">
    <property type="component" value="Unassembled WGS sequence"/>
</dbReference>
<dbReference type="GO" id="GO:0003677">
    <property type="term" value="F:DNA binding"/>
    <property type="evidence" value="ECO:0007669"/>
    <property type="project" value="InterPro"/>
</dbReference>